<evidence type="ECO:0000313" key="1">
    <source>
        <dbReference type="EMBL" id="KIK37259.1"/>
    </source>
</evidence>
<accession>A0A0D0AGI2</accession>
<keyword evidence="2" id="KW-1185">Reference proteome</keyword>
<proteinExistence type="predicted"/>
<evidence type="ECO:0000313" key="2">
    <source>
        <dbReference type="Proteomes" id="UP000054485"/>
    </source>
</evidence>
<organism evidence="1 2">
    <name type="scientific">Suillus luteus UH-Slu-Lm8-n1</name>
    <dbReference type="NCBI Taxonomy" id="930992"/>
    <lineage>
        <taxon>Eukaryota</taxon>
        <taxon>Fungi</taxon>
        <taxon>Dikarya</taxon>
        <taxon>Basidiomycota</taxon>
        <taxon>Agaricomycotina</taxon>
        <taxon>Agaricomycetes</taxon>
        <taxon>Agaricomycetidae</taxon>
        <taxon>Boletales</taxon>
        <taxon>Suillineae</taxon>
        <taxon>Suillaceae</taxon>
        <taxon>Suillus</taxon>
    </lineage>
</organism>
<reference evidence="2" key="2">
    <citation type="submission" date="2015-01" db="EMBL/GenBank/DDBJ databases">
        <title>Evolutionary Origins and Diversification of the Mycorrhizal Mutualists.</title>
        <authorList>
            <consortium name="DOE Joint Genome Institute"/>
            <consortium name="Mycorrhizal Genomics Consortium"/>
            <person name="Kohler A."/>
            <person name="Kuo A."/>
            <person name="Nagy L.G."/>
            <person name="Floudas D."/>
            <person name="Copeland A."/>
            <person name="Barry K.W."/>
            <person name="Cichocki N."/>
            <person name="Veneault-Fourrey C."/>
            <person name="LaButti K."/>
            <person name="Lindquist E.A."/>
            <person name="Lipzen A."/>
            <person name="Lundell T."/>
            <person name="Morin E."/>
            <person name="Murat C."/>
            <person name="Riley R."/>
            <person name="Ohm R."/>
            <person name="Sun H."/>
            <person name="Tunlid A."/>
            <person name="Henrissat B."/>
            <person name="Grigoriev I.V."/>
            <person name="Hibbett D.S."/>
            <person name="Martin F."/>
        </authorList>
    </citation>
    <scope>NUCLEOTIDE SEQUENCE [LARGE SCALE GENOMIC DNA]</scope>
    <source>
        <strain evidence="2">UH-Slu-Lm8-n1</strain>
    </source>
</reference>
<dbReference type="HOGENOM" id="CLU_1994114_0_0_1"/>
<name>A0A0D0AGI2_9AGAM</name>
<reference evidence="1 2" key="1">
    <citation type="submission" date="2014-04" db="EMBL/GenBank/DDBJ databases">
        <authorList>
            <consortium name="DOE Joint Genome Institute"/>
            <person name="Kuo A."/>
            <person name="Ruytinx J."/>
            <person name="Rineau F."/>
            <person name="Colpaert J."/>
            <person name="Kohler A."/>
            <person name="Nagy L.G."/>
            <person name="Floudas D."/>
            <person name="Copeland A."/>
            <person name="Barry K.W."/>
            <person name="Cichocki N."/>
            <person name="Veneault-Fourrey C."/>
            <person name="LaButti K."/>
            <person name="Lindquist E.A."/>
            <person name="Lipzen A."/>
            <person name="Lundell T."/>
            <person name="Morin E."/>
            <person name="Murat C."/>
            <person name="Sun H."/>
            <person name="Tunlid A."/>
            <person name="Henrissat B."/>
            <person name="Grigoriev I.V."/>
            <person name="Hibbett D.S."/>
            <person name="Martin F."/>
            <person name="Nordberg H.P."/>
            <person name="Cantor M.N."/>
            <person name="Hua S.X."/>
        </authorList>
    </citation>
    <scope>NUCLEOTIDE SEQUENCE [LARGE SCALE GENOMIC DNA]</scope>
    <source>
        <strain evidence="1 2">UH-Slu-Lm8-n1</strain>
    </source>
</reference>
<protein>
    <submittedName>
        <fullName evidence="1">Uncharacterized protein</fullName>
    </submittedName>
</protein>
<sequence length="125" mass="13720">MIITVDLELVEGRPFHCQYNSCLIVAGESASRLVVYILRCDGLSDRKAFCPTLIHCVDASVSPEHVDEDDGALSIHPMKFGIGTKQKLVTRQSNNQWYCGGGGRVLAQVVPKMLLISSYRLPSPS</sequence>
<dbReference type="AlphaFoldDB" id="A0A0D0AGI2"/>
<dbReference type="Proteomes" id="UP000054485">
    <property type="component" value="Unassembled WGS sequence"/>
</dbReference>
<dbReference type="InParanoid" id="A0A0D0AGI2"/>
<gene>
    <name evidence="1" type="ORF">CY34DRAFT_468047</name>
</gene>
<dbReference type="EMBL" id="KN835465">
    <property type="protein sequence ID" value="KIK37259.1"/>
    <property type="molecule type" value="Genomic_DNA"/>
</dbReference>